<protein>
    <submittedName>
        <fullName evidence="1">Uncharacterized protein</fullName>
    </submittedName>
</protein>
<gene>
    <name evidence="1" type="ORF">COLO4_07915</name>
</gene>
<sequence length="54" mass="6150">MILLHVFVPLLLIAVCFNIPPPIVRLRLSHPRHFALVAVTVTLLEIVNRHVYPS</sequence>
<reference evidence="2" key="1">
    <citation type="submission" date="2013-09" db="EMBL/GenBank/DDBJ databases">
        <title>Corchorus olitorius genome sequencing.</title>
        <authorList>
            <person name="Alam M."/>
            <person name="Haque M.S."/>
            <person name="Islam M.S."/>
            <person name="Emdad E.M."/>
            <person name="Islam M.M."/>
            <person name="Ahmed B."/>
            <person name="Halim A."/>
            <person name="Hossen Q.M.M."/>
            <person name="Hossain M.Z."/>
            <person name="Ahmed R."/>
            <person name="Khan M.M."/>
            <person name="Islam R."/>
            <person name="Rashid M.M."/>
            <person name="Khan S.A."/>
            <person name="Rahman M.S."/>
            <person name="Alam M."/>
            <person name="Yahiya A.S."/>
            <person name="Khan M.S."/>
            <person name="Azam M.S."/>
            <person name="Haque T."/>
            <person name="Lashkar M.Z.H."/>
            <person name="Akhand A.I."/>
            <person name="Morshed G."/>
            <person name="Roy S."/>
            <person name="Uddin K.S."/>
            <person name="Rabeya T."/>
            <person name="Hossain A.S."/>
            <person name="Chowdhury A."/>
            <person name="Snigdha A.R."/>
            <person name="Mortoza M.S."/>
            <person name="Matin S.A."/>
            <person name="Hoque S.M.E."/>
            <person name="Islam M.K."/>
            <person name="Roy D.K."/>
            <person name="Haider R."/>
            <person name="Moosa M.M."/>
            <person name="Elias S.M."/>
            <person name="Hasan A.M."/>
            <person name="Jahan S."/>
            <person name="Shafiuddin M."/>
            <person name="Mahmood N."/>
            <person name="Shommy N.S."/>
        </authorList>
    </citation>
    <scope>NUCLEOTIDE SEQUENCE [LARGE SCALE GENOMIC DNA]</scope>
    <source>
        <strain evidence="2">cv. O-4</strain>
    </source>
</reference>
<proteinExistence type="predicted"/>
<comment type="caution">
    <text evidence="1">The sequence shown here is derived from an EMBL/GenBank/DDBJ whole genome shotgun (WGS) entry which is preliminary data.</text>
</comment>
<organism evidence="1 2">
    <name type="scientific">Corchorus olitorius</name>
    <dbReference type="NCBI Taxonomy" id="93759"/>
    <lineage>
        <taxon>Eukaryota</taxon>
        <taxon>Viridiplantae</taxon>
        <taxon>Streptophyta</taxon>
        <taxon>Embryophyta</taxon>
        <taxon>Tracheophyta</taxon>
        <taxon>Spermatophyta</taxon>
        <taxon>Magnoliopsida</taxon>
        <taxon>eudicotyledons</taxon>
        <taxon>Gunneridae</taxon>
        <taxon>Pentapetalae</taxon>
        <taxon>rosids</taxon>
        <taxon>malvids</taxon>
        <taxon>Malvales</taxon>
        <taxon>Malvaceae</taxon>
        <taxon>Grewioideae</taxon>
        <taxon>Apeibeae</taxon>
        <taxon>Corchorus</taxon>
    </lineage>
</organism>
<evidence type="ECO:0000313" key="2">
    <source>
        <dbReference type="Proteomes" id="UP000187203"/>
    </source>
</evidence>
<keyword evidence="2" id="KW-1185">Reference proteome</keyword>
<dbReference type="AlphaFoldDB" id="A0A1R3KI62"/>
<name>A0A1R3KI62_9ROSI</name>
<dbReference type="Proteomes" id="UP000187203">
    <property type="component" value="Unassembled WGS sequence"/>
</dbReference>
<evidence type="ECO:0000313" key="1">
    <source>
        <dbReference type="EMBL" id="OMP06780.1"/>
    </source>
</evidence>
<accession>A0A1R3KI62</accession>
<dbReference type="EMBL" id="AWUE01013498">
    <property type="protein sequence ID" value="OMP06780.1"/>
    <property type="molecule type" value="Genomic_DNA"/>
</dbReference>